<dbReference type="PROSITE" id="PS51000">
    <property type="entry name" value="HTH_DEOR_2"/>
    <property type="match status" value="1"/>
</dbReference>
<dbReference type="InterPro" id="IPR014036">
    <property type="entry name" value="DeoR-like_C"/>
</dbReference>
<dbReference type="PANTHER" id="PTHR30363:SF44">
    <property type="entry name" value="AGA OPERON TRANSCRIPTIONAL REPRESSOR-RELATED"/>
    <property type="match status" value="1"/>
</dbReference>
<evidence type="ECO:0000313" key="5">
    <source>
        <dbReference type="EMBL" id="MBM6920650.1"/>
    </source>
</evidence>
<keyword evidence="1" id="KW-0805">Transcription regulation</keyword>
<protein>
    <submittedName>
        <fullName evidence="5">DeoR/GlpR transcriptional regulator</fullName>
    </submittedName>
</protein>
<dbReference type="AlphaFoldDB" id="A0A939BDV3"/>
<sequence>MLAQERHWRIMEQLRREQVVKVCDLAQQLAVSAETIRRDLDVLEQQGCLKKVHGGAVLEQIQTYEPKFEERKHLFSENKKELAQLVCKLVVEGDSIALDAGTTSLEIARVLKSQYTSLTVVTNSIPVVCELMDKPQFSVILAGGAVYGEEKAVVGGVCVEQIRQYRVNRYFLTPSGISLHSGVTSYDLREAEIQRTFAEIANHVVVFCQSGAFDSASLVKVCDLIRVEEIVTDSELPQEFRERYESAGIAVLTP</sequence>
<dbReference type="EMBL" id="JACJKY010000007">
    <property type="protein sequence ID" value="MBM6920650.1"/>
    <property type="molecule type" value="Genomic_DNA"/>
</dbReference>
<dbReference type="InterPro" id="IPR037171">
    <property type="entry name" value="NagB/RpiA_transferase-like"/>
</dbReference>
<dbReference type="SMART" id="SM00420">
    <property type="entry name" value="HTH_DEOR"/>
    <property type="match status" value="1"/>
</dbReference>
<reference evidence="5" key="2">
    <citation type="journal article" date="2021" name="Sci. Rep.">
        <title>The distribution of antibiotic resistance genes in chicken gut microbiota commensals.</title>
        <authorList>
            <person name="Juricova H."/>
            <person name="Matiasovicova J."/>
            <person name="Kubasova T."/>
            <person name="Cejkova D."/>
            <person name="Rychlik I."/>
        </authorList>
    </citation>
    <scope>NUCLEOTIDE SEQUENCE</scope>
    <source>
        <strain evidence="5">An559</strain>
    </source>
</reference>
<dbReference type="InterPro" id="IPR018356">
    <property type="entry name" value="Tscrpt_reg_HTH_DeoR_CS"/>
</dbReference>
<dbReference type="Proteomes" id="UP000774750">
    <property type="component" value="Unassembled WGS sequence"/>
</dbReference>
<accession>A0A939BDV3</accession>
<evidence type="ECO:0000313" key="6">
    <source>
        <dbReference type="Proteomes" id="UP000774750"/>
    </source>
</evidence>
<dbReference type="GO" id="GO:0003700">
    <property type="term" value="F:DNA-binding transcription factor activity"/>
    <property type="evidence" value="ECO:0007669"/>
    <property type="project" value="InterPro"/>
</dbReference>
<dbReference type="InterPro" id="IPR050313">
    <property type="entry name" value="Carb_Metab_HTH_regulators"/>
</dbReference>
<dbReference type="RefSeq" id="WP_204445748.1">
    <property type="nucleotide sequence ID" value="NZ_JACJKY010000007.1"/>
</dbReference>
<reference evidence="5" key="1">
    <citation type="submission" date="2020-08" db="EMBL/GenBank/DDBJ databases">
        <authorList>
            <person name="Cejkova D."/>
            <person name="Kubasova T."/>
            <person name="Jahodarova E."/>
            <person name="Rychlik I."/>
        </authorList>
    </citation>
    <scope>NUCLEOTIDE SEQUENCE</scope>
    <source>
        <strain evidence="5">An559</strain>
    </source>
</reference>
<dbReference type="PRINTS" id="PR00037">
    <property type="entry name" value="HTHLACR"/>
</dbReference>
<evidence type="ECO:0000256" key="3">
    <source>
        <dbReference type="ARBA" id="ARBA00023163"/>
    </source>
</evidence>
<evidence type="ECO:0000259" key="4">
    <source>
        <dbReference type="PROSITE" id="PS51000"/>
    </source>
</evidence>
<dbReference type="Pfam" id="PF08220">
    <property type="entry name" value="HTH_DeoR"/>
    <property type="match status" value="1"/>
</dbReference>
<dbReference type="PROSITE" id="PS00894">
    <property type="entry name" value="HTH_DEOR_1"/>
    <property type="match status" value="1"/>
</dbReference>
<dbReference type="SMART" id="SM01134">
    <property type="entry name" value="DeoRC"/>
    <property type="match status" value="1"/>
</dbReference>
<dbReference type="Gene3D" id="1.10.10.10">
    <property type="entry name" value="Winged helix-like DNA-binding domain superfamily/Winged helix DNA-binding domain"/>
    <property type="match status" value="1"/>
</dbReference>
<feature type="domain" description="HTH deoR-type" evidence="4">
    <location>
        <begin position="3"/>
        <end position="58"/>
    </location>
</feature>
<dbReference type="SUPFAM" id="SSF46785">
    <property type="entry name" value="Winged helix' DNA-binding domain"/>
    <property type="match status" value="1"/>
</dbReference>
<keyword evidence="6" id="KW-1185">Reference proteome</keyword>
<gene>
    <name evidence="5" type="ORF">H6A12_05710</name>
</gene>
<keyword evidence="3" id="KW-0804">Transcription</keyword>
<comment type="caution">
    <text evidence="5">The sequence shown here is derived from an EMBL/GenBank/DDBJ whole genome shotgun (WGS) entry which is preliminary data.</text>
</comment>
<proteinExistence type="predicted"/>
<dbReference type="InterPro" id="IPR036388">
    <property type="entry name" value="WH-like_DNA-bd_sf"/>
</dbReference>
<dbReference type="InterPro" id="IPR001034">
    <property type="entry name" value="DeoR_HTH"/>
</dbReference>
<evidence type="ECO:0000256" key="1">
    <source>
        <dbReference type="ARBA" id="ARBA00023015"/>
    </source>
</evidence>
<dbReference type="InterPro" id="IPR036390">
    <property type="entry name" value="WH_DNA-bd_sf"/>
</dbReference>
<evidence type="ECO:0000256" key="2">
    <source>
        <dbReference type="ARBA" id="ARBA00023125"/>
    </source>
</evidence>
<keyword evidence="2" id="KW-0238">DNA-binding</keyword>
<dbReference type="Pfam" id="PF00455">
    <property type="entry name" value="DeoRC"/>
    <property type="match status" value="1"/>
</dbReference>
<dbReference type="SUPFAM" id="SSF100950">
    <property type="entry name" value="NagB/RpiA/CoA transferase-like"/>
    <property type="match status" value="1"/>
</dbReference>
<organism evidence="5 6">
    <name type="scientific">Merdimmobilis hominis</name>
    <dbReference type="NCBI Taxonomy" id="2897707"/>
    <lineage>
        <taxon>Bacteria</taxon>
        <taxon>Bacillati</taxon>
        <taxon>Bacillota</taxon>
        <taxon>Clostridia</taxon>
        <taxon>Eubacteriales</taxon>
        <taxon>Oscillospiraceae</taxon>
        <taxon>Merdimmobilis</taxon>
    </lineage>
</organism>
<dbReference type="GO" id="GO:0003677">
    <property type="term" value="F:DNA binding"/>
    <property type="evidence" value="ECO:0007669"/>
    <property type="project" value="UniProtKB-KW"/>
</dbReference>
<name>A0A939BDV3_9FIRM</name>
<dbReference type="PANTHER" id="PTHR30363">
    <property type="entry name" value="HTH-TYPE TRANSCRIPTIONAL REGULATOR SRLR-RELATED"/>
    <property type="match status" value="1"/>
</dbReference>